<dbReference type="Proteomes" id="UP001202887">
    <property type="component" value="Unassembled WGS sequence"/>
</dbReference>
<dbReference type="EMBL" id="JAIBCX010000027">
    <property type="protein sequence ID" value="MCJ8354500.1"/>
    <property type="molecule type" value="Genomic_DNA"/>
</dbReference>
<dbReference type="RefSeq" id="WP_247067295.1">
    <property type="nucleotide sequence ID" value="NZ_JAIBCX010000027.1"/>
</dbReference>
<dbReference type="Gene3D" id="1.10.10.60">
    <property type="entry name" value="Homeodomain-like"/>
    <property type="match status" value="1"/>
</dbReference>
<evidence type="ECO:0000313" key="3">
    <source>
        <dbReference type="Proteomes" id="UP001202887"/>
    </source>
</evidence>
<sequence length="82" mass="8765">MAMEWTEETIARLRDLWQQGLSTAEIGRQLSVTKNAVVGKAHRLGLKPRPSPIRRGTKADKPADKAPDAAVATAVPPTPAPA</sequence>
<evidence type="ECO:0000256" key="1">
    <source>
        <dbReference type="SAM" id="MobiDB-lite"/>
    </source>
</evidence>
<protein>
    <submittedName>
        <fullName evidence="2">GcrA family cell cycle regulator</fullName>
    </submittedName>
</protein>
<feature type="compositionally biased region" description="Basic and acidic residues" evidence="1">
    <location>
        <begin position="57"/>
        <end position="67"/>
    </location>
</feature>
<comment type="caution">
    <text evidence="2">The sequence shown here is derived from an EMBL/GenBank/DDBJ whole genome shotgun (WGS) entry which is preliminary data.</text>
</comment>
<accession>A0AAW5ET59</accession>
<feature type="region of interest" description="Disordered" evidence="1">
    <location>
        <begin position="45"/>
        <end position="82"/>
    </location>
</feature>
<feature type="non-terminal residue" evidence="2">
    <location>
        <position position="82"/>
    </location>
</feature>
<evidence type="ECO:0000313" key="2">
    <source>
        <dbReference type="EMBL" id="MCJ8354500.1"/>
    </source>
</evidence>
<proteinExistence type="predicted"/>
<gene>
    <name evidence="2" type="ORF">K1W68_10960</name>
</gene>
<name>A0AAW5ET59_NOVHA</name>
<reference evidence="2" key="1">
    <citation type="journal article" date="2021" name="Polymers (Basel)">
        <title>Highly Stretchable Bacterial Cellulose Produced by Komagataeibacter hansenii SI1.</title>
        <authorList>
            <person name="Cielecka I."/>
            <person name="Ryngajllo M."/>
            <person name="Maniukiewicz W."/>
            <person name="Bielecki S."/>
        </authorList>
    </citation>
    <scope>NUCLEOTIDE SEQUENCE</scope>
    <source>
        <strain evidence="2">SI1</strain>
    </source>
</reference>
<reference evidence="2" key="2">
    <citation type="submission" date="2022-03" db="EMBL/GenBank/DDBJ databases">
        <authorList>
            <person name="Ryngajllo M."/>
            <person name="Jacek P."/>
            <person name="Kubiak K."/>
        </authorList>
    </citation>
    <scope>NUCLEOTIDE SEQUENCE</scope>
    <source>
        <strain evidence="2">SI1</strain>
    </source>
</reference>
<organism evidence="2 3">
    <name type="scientific">Novacetimonas hansenii</name>
    <name type="common">Komagataeibacter hansenii</name>
    <dbReference type="NCBI Taxonomy" id="436"/>
    <lineage>
        <taxon>Bacteria</taxon>
        <taxon>Pseudomonadati</taxon>
        <taxon>Pseudomonadota</taxon>
        <taxon>Alphaproteobacteria</taxon>
        <taxon>Acetobacterales</taxon>
        <taxon>Acetobacteraceae</taxon>
        <taxon>Novacetimonas</taxon>
    </lineage>
</organism>
<dbReference type="InterPro" id="IPR011681">
    <property type="entry name" value="GcrA"/>
</dbReference>
<dbReference type="AlphaFoldDB" id="A0AAW5ET59"/>
<dbReference type="Pfam" id="PF07750">
    <property type="entry name" value="GcrA"/>
    <property type="match status" value="1"/>
</dbReference>